<evidence type="ECO:0000259" key="1">
    <source>
        <dbReference type="Pfam" id="PF00098"/>
    </source>
</evidence>
<feature type="domain" description="CCHC-type" evidence="1">
    <location>
        <begin position="110"/>
        <end position="121"/>
    </location>
</feature>
<dbReference type="Gene3D" id="4.10.60.10">
    <property type="entry name" value="Zinc finger, CCHC-type"/>
    <property type="match status" value="1"/>
</dbReference>
<organism evidence="2 3">
    <name type="scientific">Letharia lupina</name>
    <dbReference type="NCBI Taxonomy" id="560253"/>
    <lineage>
        <taxon>Eukaryota</taxon>
        <taxon>Fungi</taxon>
        <taxon>Dikarya</taxon>
        <taxon>Ascomycota</taxon>
        <taxon>Pezizomycotina</taxon>
        <taxon>Lecanoromycetes</taxon>
        <taxon>OSLEUM clade</taxon>
        <taxon>Lecanoromycetidae</taxon>
        <taxon>Lecanorales</taxon>
        <taxon>Lecanorineae</taxon>
        <taxon>Parmeliaceae</taxon>
        <taxon>Letharia</taxon>
    </lineage>
</organism>
<accession>A0A8H6FFB9</accession>
<name>A0A8H6FFB9_9LECA</name>
<dbReference type="GO" id="GO:0008270">
    <property type="term" value="F:zinc ion binding"/>
    <property type="evidence" value="ECO:0007669"/>
    <property type="project" value="InterPro"/>
</dbReference>
<evidence type="ECO:0000313" key="3">
    <source>
        <dbReference type="Proteomes" id="UP000593566"/>
    </source>
</evidence>
<proteinExistence type="predicted"/>
<keyword evidence="3" id="KW-1185">Reference proteome</keyword>
<gene>
    <name evidence="2" type="ORF">HO133_009116</name>
</gene>
<comment type="caution">
    <text evidence="2">The sequence shown here is derived from an EMBL/GenBank/DDBJ whole genome shotgun (WGS) entry which is preliminary data.</text>
</comment>
<dbReference type="Pfam" id="PF00098">
    <property type="entry name" value="zf-CCHC"/>
    <property type="match status" value="2"/>
</dbReference>
<protein>
    <recommendedName>
        <fullName evidence="1">CCHC-type domain-containing protein</fullName>
    </recommendedName>
</protein>
<dbReference type="RefSeq" id="XP_037154803.1">
    <property type="nucleotide sequence ID" value="XM_037299977.1"/>
</dbReference>
<dbReference type="Proteomes" id="UP000593566">
    <property type="component" value="Unassembled WGS sequence"/>
</dbReference>
<sequence length="203" mass="21839">MDPGPWQYGNRQYSIKLSDTGVAGLQKSALDMSSLSRRACYKCGNVGHYAVGEGMQADIVQKYARHQNAYVTTDMNPMDARILAPPTGLGHVQADCPTLRISGAGTGGGRCYSCGQPGHLAVRTPASRIRSFSLTVIDSDLAQMQAFNPDLHSVQVGELFLPVADSPAVFAEALREVLVVHVLQHATSVVDQTTTLVTVRRKL</sequence>
<dbReference type="GO" id="GO:0003676">
    <property type="term" value="F:nucleic acid binding"/>
    <property type="evidence" value="ECO:0007669"/>
    <property type="project" value="InterPro"/>
</dbReference>
<dbReference type="GeneID" id="59337511"/>
<dbReference type="EMBL" id="JACCJB010000006">
    <property type="protein sequence ID" value="KAF6226250.1"/>
    <property type="molecule type" value="Genomic_DNA"/>
</dbReference>
<reference evidence="2 3" key="1">
    <citation type="journal article" date="2020" name="Genomics">
        <title>Complete, high-quality genomes from long-read metagenomic sequencing of two wolf lichen thalli reveals enigmatic genome architecture.</title>
        <authorList>
            <person name="McKenzie S.K."/>
            <person name="Walston R.F."/>
            <person name="Allen J.L."/>
        </authorList>
    </citation>
    <scope>NUCLEOTIDE SEQUENCE [LARGE SCALE GENOMIC DNA]</scope>
    <source>
        <strain evidence="2">WasteWater1</strain>
    </source>
</reference>
<feature type="domain" description="CCHC-type" evidence="1">
    <location>
        <begin position="38"/>
        <end position="50"/>
    </location>
</feature>
<dbReference type="InterPro" id="IPR001878">
    <property type="entry name" value="Znf_CCHC"/>
</dbReference>
<evidence type="ECO:0000313" key="2">
    <source>
        <dbReference type="EMBL" id="KAF6226250.1"/>
    </source>
</evidence>
<dbReference type="AlphaFoldDB" id="A0A8H6FFB9"/>